<dbReference type="Proteomes" id="UP000288212">
    <property type="component" value="Unassembled WGS sequence"/>
</dbReference>
<keyword evidence="10" id="KW-1185">Reference proteome</keyword>
<name>A0A432VXG5_9GAMM</name>
<evidence type="ECO:0000256" key="1">
    <source>
        <dbReference type="ARBA" id="ARBA00004496"/>
    </source>
</evidence>
<dbReference type="Gene3D" id="1.10.10.10">
    <property type="entry name" value="Winged helix-like DNA-binding domain superfamily/Winged helix DNA-binding domain"/>
    <property type="match status" value="3"/>
</dbReference>
<dbReference type="InterPro" id="IPR053926">
    <property type="entry name" value="RecX_HTH_1st"/>
</dbReference>
<sequence>MIRQPKDPEDETVIEQRAVQLLSRREQSEYELVQKLCQRGFAKEAVQRVVAKLQERRWQSDQRFAEMFYRSRVEQGHGPIKIKAEMQQRGIAAATIDKIFSSAETDWVALATDRYLRKFGAAKLSQLEPKERAKRQRFLAQRGFSANHVYAAEAAVQESLENAD</sequence>
<gene>
    <name evidence="5" type="primary">recX</name>
    <name evidence="9" type="ORF">CWE06_00610</name>
</gene>
<dbReference type="Pfam" id="PF21981">
    <property type="entry name" value="RecX_HTH3"/>
    <property type="match status" value="1"/>
</dbReference>
<protein>
    <recommendedName>
        <fullName evidence="3 5">Regulatory protein RecX</fullName>
    </recommendedName>
</protein>
<evidence type="ECO:0000256" key="3">
    <source>
        <dbReference type="ARBA" id="ARBA00018111"/>
    </source>
</evidence>
<evidence type="ECO:0000256" key="5">
    <source>
        <dbReference type="HAMAP-Rule" id="MF_01114"/>
    </source>
</evidence>
<dbReference type="InterPro" id="IPR053925">
    <property type="entry name" value="RecX_HTH_3rd"/>
</dbReference>
<dbReference type="PANTHER" id="PTHR33602:SF1">
    <property type="entry name" value="REGULATORY PROTEIN RECX FAMILY PROTEIN"/>
    <property type="match status" value="1"/>
</dbReference>
<dbReference type="OrthoDB" id="7066780at2"/>
<dbReference type="PANTHER" id="PTHR33602">
    <property type="entry name" value="REGULATORY PROTEIN RECX FAMILY PROTEIN"/>
    <property type="match status" value="1"/>
</dbReference>
<feature type="domain" description="RecX first three-helical" evidence="8">
    <location>
        <begin position="16"/>
        <end position="53"/>
    </location>
</feature>
<dbReference type="HAMAP" id="MF_01114">
    <property type="entry name" value="RecX"/>
    <property type="match status" value="1"/>
</dbReference>
<evidence type="ECO:0000313" key="10">
    <source>
        <dbReference type="Proteomes" id="UP000288212"/>
    </source>
</evidence>
<reference evidence="9 10" key="1">
    <citation type="journal article" date="2011" name="Front. Microbiol.">
        <title>Genomic signatures of strain selection and enhancement in Bacillus atrophaeus var. globigii, a historical biowarfare simulant.</title>
        <authorList>
            <person name="Gibbons H.S."/>
            <person name="Broomall S.M."/>
            <person name="McNew L.A."/>
            <person name="Daligault H."/>
            <person name="Chapman C."/>
            <person name="Bruce D."/>
            <person name="Karavis M."/>
            <person name="Krepps M."/>
            <person name="McGregor P.A."/>
            <person name="Hong C."/>
            <person name="Park K.H."/>
            <person name="Akmal A."/>
            <person name="Feldman A."/>
            <person name="Lin J.S."/>
            <person name="Chang W.E."/>
            <person name="Higgs B.W."/>
            <person name="Demirev P."/>
            <person name="Lindquist J."/>
            <person name="Liem A."/>
            <person name="Fochler E."/>
            <person name="Read T.D."/>
            <person name="Tapia R."/>
            <person name="Johnson S."/>
            <person name="Bishop-Lilly K.A."/>
            <person name="Detter C."/>
            <person name="Han C."/>
            <person name="Sozhamannan S."/>
            <person name="Rosenzweig C.N."/>
            <person name="Skowronski E.W."/>
        </authorList>
    </citation>
    <scope>NUCLEOTIDE SEQUENCE [LARGE SCALE GENOMIC DNA]</scope>
    <source>
        <strain evidence="9 10">AK5</strain>
    </source>
</reference>
<accession>A0A432VXG5</accession>
<dbReference type="RefSeq" id="WP_126790380.1">
    <property type="nucleotide sequence ID" value="NZ_PIPI01000001.1"/>
</dbReference>
<comment type="subcellular location">
    <subcellularLocation>
        <location evidence="1 5">Cytoplasm</location>
    </subcellularLocation>
</comment>
<dbReference type="GO" id="GO:0005737">
    <property type="term" value="C:cytoplasm"/>
    <property type="evidence" value="ECO:0007669"/>
    <property type="project" value="UniProtKB-SubCell"/>
</dbReference>
<dbReference type="Pfam" id="PF21982">
    <property type="entry name" value="RecX_HTH1"/>
    <property type="match status" value="1"/>
</dbReference>
<dbReference type="Pfam" id="PF02631">
    <property type="entry name" value="RecX_HTH2"/>
    <property type="match status" value="1"/>
</dbReference>
<dbReference type="EMBL" id="PIPI01000001">
    <property type="protein sequence ID" value="RUO21404.1"/>
    <property type="molecule type" value="Genomic_DNA"/>
</dbReference>
<evidence type="ECO:0000256" key="2">
    <source>
        <dbReference type="ARBA" id="ARBA00009695"/>
    </source>
</evidence>
<dbReference type="AlphaFoldDB" id="A0A432VXG5"/>
<evidence type="ECO:0000259" key="6">
    <source>
        <dbReference type="Pfam" id="PF02631"/>
    </source>
</evidence>
<dbReference type="InterPro" id="IPR003783">
    <property type="entry name" value="Regulatory_RecX"/>
</dbReference>
<organism evidence="9 10">
    <name type="scientific">Aliidiomarina haloalkalitolerans</name>
    <dbReference type="NCBI Taxonomy" id="859059"/>
    <lineage>
        <taxon>Bacteria</taxon>
        <taxon>Pseudomonadati</taxon>
        <taxon>Pseudomonadota</taxon>
        <taxon>Gammaproteobacteria</taxon>
        <taxon>Alteromonadales</taxon>
        <taxon>Idiomarinaceae</taxon>
        <taxon>Aliidiomarina</taxon>
    </lineage>
</organism>
<evidence type="ECO:0000313" key="9">
    <source>
        <dbReference type="EMBL" id="RUO21404.1"/>
    </source>
</evidence>
<comment type="caution">
    <text evidence="9">The sequence shown here is derived from an EMBL/GenBank/DDBJ whole genome shotgun (WGS) entry which is preliminary data.</text>
</comment>
<evidence type="ECO:0000259" key="8">
    <source>
        <dbReference type="Pfam" id="PF21982"/>
    </source>
</evidence>
<dbReference type="InterPro" id="IPR053924">
    <property type="entry name" value="RecX_HTH_2nd"/>
</dbReference>
<feature type="domain" description="RecX third three-helical" evidence="7">
    <location>
        <begin position="108"/>
        <end position="152"/>
    </location>
</feature>
<dbReference type="InterPro" id="IPR036388">
    <property type="entry name" value="WH-like_DNA-bd_sf"/>
</dbReference>
<comment type="function">
    <text evidence="5">Modulates RecA activity.</text>
</comment>
<proteinExistence type="inferred from homology"/>
<feature type="domain" description="RecX second three-helical" evidence="6">
    <location>
        <begin position="60"/>
        <end position="97"/>
    </location>
</feature>
<keyword evidence="4 5" id="KW-0963">Cytoplasm</keyword>
<dbReference type="GO" id="GO:0006282">
    <property type="term" value="P:regulation of DNA repair"/>
    <property type="evidence" value="ECO:0007669"/>
    <property type="project" value="UniProtKB-UniRule"/>
</dbReference>
<evidence type="ECO:0000259" key="7">
    <source>
        <dbReference type="Pfam" id="PF21981"/>
    </source>
</evidence>
<evidence type="ECO:0000256" key="4">
    <source>
        <dbReference type="ARBA" id="ARBA00022490"/>
    </source>
</evidence>
<comment type="similarity">
    <text evidence="2 5">Belongs to the RecX family.</text>
</comment>